<name>A0A381NL45_9ZZZZ</name>
<dbReference type="EMBL" id="UINC01000438">
    <property type="protein sequence ID" value="SUZ55291.1"/>
    <property type="molecule type" value="Genomic_DNA"/>
</dbReference>
<feature type="domain" description="Putative radical SAM N-terminal" evidence="2">
    <location>
        <begin position="80"/>
        <end position="214"/>
    </location>
</feature>
<dbReference type="AlphaFoldDB" id="A0A381NL45"/>
<evidence type="ECO:0000259" key="2">
    <source>
        <dbReference type="Pfam" id="PF19238"/>
    </source>
</evidence>
<dbReference type="SUPFAM" id="SSF50156">
    <property type="entry name" value="PDZ domain-like"/>
    <property type="match status" value="1"/>
</dbReference>
<dbReference type="Pfam" id="PF04459">
    <property type="entry name" value="DUF512"/>
    <property type="match status" value="1"/>
</dbReference>
<dbReference type="InterPro" id="IPR045375">
    <property type="entry name" value="Put_radical_SAM-like_N"/>
</dbReference>
<dbReference type="Gene3D" id="3.20.20.70">
    <property type="entry name" value="Aldolase class I"/>
    <property type="match status" value="1"/>
</dbReference>
<organism evidence="3">
    <name type="scientific">marine metagenome</name>
    <dbReference type="NCBI Taxonomy" id="408172"/>
    <lineage>
        <taxon>unclassified sequences</taxon>
        <taxon>metagenomes</taxon>
        <taxon>ecological metagenomes</taxon>
    </lineage>
</organism>
<accession>A0A381NL45</accession>
<dbReference type="InterPro" id="IPR036034">
    <property type="entry name" value="PDZ_sf"/>
</dbReference>
<dbReference type="SUPFAM" id="SSF102114">
    <property type="entry name" value="Radical SAM enzymes"/>
    <property type="match status" value="1"/>
</dbReference>
<dbReference type="InterPro" id="IPR058240">
    <property type="entry name" value="rSAM_sf"/>
</dbReference>
<protein>
    <submittedName>
        <fullName evidence="3">Uncharacterized protein</fullName>
    </submittedName>
</protein>
<gene>
    <name evidence="3" type="ORF">METZ01_LOCUS8145</name>
</gene>
<reference evidence="3" key="1">
    <citation type="submission" date="2018-05" db="EMBL/GenBank/DDBJ databases">
        <authorList>
            <person name="Lanie J.A."/>
            <person name="Ng W.-L."/>
            <person name="Kazmierczak K.M."/>
            <person name="Andrzejewski T.M."/>
            <person name="Davidsen T.M."/>
            <person name="Wayne K.J."/>
            <person name="Tettelin H."/>
            <person name="Glass J.I."/>
            <person name="Rusch D."/>
            <person name="Podicherti R."/>
            <person name="Tsui H.-C.T."/>
            <person name="Winkler M.E."/>
        </authorList>
    </citation>
    <scope>NUCLEOTIDE SEQUENCE</scope>
</reference>
<sequence length="426" mass="46895">VDPLVRIAEIESGSVADELHLEIGTRIIRINGQRVRDGIDLTFLLADTALELETVSPQGETTLYDIEREPGESVGIVPAPDTIRECGNKCVFCFIDGNPKDVRESLWLRDDDFRLSFTYGSYVTLTNLGPRGMERLVEQRISPLYVSVHATEPEVRTRLLVNDRSGLIMDQLRYLTENGLSVHTQVVLCPEWNDGPHLDRTMDDLFSLGEGVLSLSVVPVGLTKYNLERPVRLLTTDEARYAIEQVDQFRVTAIEERGVGWCYAADELYLIGQRDLPEDAYYDEGALTENGVGALNQFGREFEKGLDSVPELPYPRIRIVTGRSMEPFFRERAGRLSEATGGKVDVVSVVNEFYGDSVTVAGLLAGEDIQASLGDAAADELLLLPAEAVNADGLFIDSMPLSDLTAALAPATVATGHEITECLKSL</sequence>
<evidence type="ECO:0000313" key="3">
    <source>
        <dbReference type="EMBL" id="SUZ55291.1"/>
    </source>
</evidence>
<evidence type="ECO:0000259" key="1">
    <source>
        <dbReference type="Pfam" id="PF04459"/>
    </source>
</evidence>
<dbReference type="Gene3D" id="2.30.42.10">
    <property type="match status" value="1"/>
</dbReference>
<dbReference type="InterPro" id="IPR013785">
    <property type="entry name" value="Aldolase_TIM"/>
</dbReference>
<feature type="non-terminal residue" evidence="3">
    <location>
        <position position="1"/>
    </location>
</feature>
<feature type="domain" description="DUF512" evidence="1">
    <location>
        <begin position="218"/>
        <end position="409"/>
    </location>
</feature>
<dbReference type="Pfam" id="PF19238">
    <property type="entry name" value="Radical_SAM_2"/>
    <property type="match status" value="1"/>
</dbReference>
<dbReference type="InterPro" id="IPR007549">
    <property type="entry name" value="DUF512"/>
</dbReference>
<proteinExistence type="predicted"/>